<dbReference type="Proteomes" id="UP001324287">
    <property type="component" value="Chromosome"/>
</dbReference>
<evidence type="ECO:0000256" key="1">
    <source>
        <dbReference type="SAM" id="Phobius"/>
    </source>
</evidence>
<reference evidence="2 3" key="1">
    <citation type="submission" date="2023-12" db="EMBL/GenBank/DDBJ databases">
        <title>Blastococcus brunescens sp. nov., an actonobacterium isolated from sandstone collected in sahara desert.</title>
        <authorList>
            <person name="Gtari M."/>
            <person name="Ghodhbane F."/>
        </authorList>
    </citation>
    <scope>NUCLEOTIDE SEQUENCE [LARGE SCALE GENOMIC DNA]</scope>
    <source>
        <strain evidence="2 3">BMG 8361</strain>
    </source>
</reference>
<dbReference type="RefSeq" id="WP_324277876.1">
    <property type="nucleotide sequence ID" value="NZ_CP141261.1"/>
</dbReference>
<keyword evidence="1" id="KW-1133">Transmembrane helix</keyword>
<evidence type="ECO:0000313" key="2">
    <source>
        <dbReference type="EMBL" id="WRL66564.1"/>
    </source>
</evidence>
<sequence length="87" mass="9326">MLCAWNNVVVTRLPGYPGSYVAANVAATGVLLVMARVTGLSWQELGLARHRLRAGLGWGQPAPPWSRAATRWRSPFPVSAHCSTTPG</sequence>
<keyword evidence="1" id="KW-0812">Transmembrane</keyword>
<keyword evidence="1" id="KW-0472">Membrane</keyword>
<name>A0ABZ1B6Y6_9ACTN</name>
<dbReference type="EMBL" id="CP141261">
    <property type="protein sequence ID" value="WRL66564.1"/>
    <property type="molecule type" value="Genomic_DNA"/>
</dbReference>
<protein>
    <submittedName>
        <fullName evidence="2">Uncharacterized protein</fullName>
    </submittedName>
</protein>
<organism evidence="2 3">
    <name type="scientific">Blastococcus brunescens</name>
    <dbReference type="NCBI Taxonomy" id="1564165"/>
    <lineage>
        <taxon>Bacteria</taxon>
        <taxon>Bacillati</taxon>
        <taxon>Actinomycetota</taxon>
        <taxon>Actinomycetes</taxon>
        <taxon>Geodermatophilales</taxon>
        <taxon>Geodermatophilaceae</taxon>
        <taxon>Blastococcus</taxon>
    </lineage>
</organism>
<evidence type="ECO:0000313" key="3">
    <source>
        <dbReference type="Proteomes" id="UP001324287"/>
    </source>
</evidence>
<gene>
    <name evidence="2" type="ORF">U6N30_14880</name>
</gene>
<accession>A0ABZ1B6Y6</accession>
<keyword evidence="3" id="KW-1185">Reference proteome</keyword>
<feature type="transmembrane region" description="Helical" evidence="1">
    <location>
        <begin position="20"/>
        <end position="42"/>
    </location>
</feature>
<proteinExistence type="predicted"/>